<protein>
    <submittedName>
        <fullName evidence="1">Uncharacterized protein</fullName>
    </submittedName>
</protein>
<name>A0A0F9JSM6_9ZZZZ</name>
<organism evidence="1">
    <name type="scientific">marine sediment metagenome</name>
    <dbReference type="NCBI Taxonomy" id="412755"/>
    <lineage>
        <taxon>unclassified sequences</taxon>
        <taxon>metagenomes</taxon>
        <taxon>ecological metagenomes</taxon>
    </lineage>
</organism>
<sequence length="137" mass="15334">MKTIILIISILLISIPAYAAKVIIEVPVDYTNAVLVNGLWQGMRPIMTVPDNGEDTSLTYKDGEIQKGGFDGWVNLPLVSLTKSPTAEVYIWTSPSKLEKMSKHKVDGKYKYKIKQLRNEKAKNKKKDLPADNNGDQ</sequence>
<gene>
    <name evidence="1" type="ORF">LCGC14_1789230</name>
</gene>
<dbReference type="EMBL" id="LAZR01017057">
    <property type="protein sequence ID" value="KKM01958.1"/>
    <property type="molecule type" value="Genomic_DNA"/>
</dbReference>
<proteinExistence type="predicted"/>
<accession>A0A0F9JSM6</accession>
<comment type="caution">
    <text evidence="1">The sequence shown here is derived from an EMBL/GenBank/DDBJ whole genome shotgun (WGS) entry which is preliminary data.</text>
</comment>
<reference evidence="1" key="1">
    <citation type="journal article" date="2015" name="Nature">
        <title>Complex archaea that bridge the gap between prokaryotes and eukaryotes.</title>
        <authorList>
            <person name="Spang A."/>
            <person name="Saw J.H."/>
            <person name="Jorgensen S.L."/>
            <person name="Zaremba-Niedzwiedzka K."/>
            <person name="Martijn J."/>
            <person name="Lind A.E."/>
            <person name="van Eijk R."/>
            <person name="Schleper C."/>
            <person name="Guy L."/>
            <person name="Ettema T.J."/>
        </authorList>
    </citation>
    <scope>NUCLEOTIDE SEQUENCE</scope>
</reference>
<dbReference type="AlphaFoldDB" id="A0A0F9JSM6"/>
<evidence type="ECO:0000313" key="1">
    <source>
        <dbReference type="EMBL" id="KKM01958.1"/>
    </source>
</evidence>